<dbReference type="RefSeq" id="WP_011006514.1">
    <property type="nucleotide sequence ID" value="NC_003361.3"/>
</dbReference>
<evidence type="ECO:0000313" key="1">
    <source>
        <dbReference type="EMBL" id="AAP05299.1"/>
    </source>
</evidence>
<reference evidence="1 2" key="1">
    <citation type="journal article" date="2003" name="Nucleic Acids Res.">
        <title>Genome sequence of Chlamydophila caviae (Chlamydia psittaci GPIC): examining the role of niche-specific genes in the evolution of the Chlamydiaceae.</title>
        <authorList>
            <person name="Read T.D."/>
            <person name="Myers G.S.A."/>
            <person name="Brunham R.C."/>
            <person name="Nelson W.C."/>
            <person name="Paulsen I.T."/>
            <person name="Heidelberg J.F."/>
            <person name="Holtzapple E.K."/>
            <person name="Khouri H.M."/>
            <person name="Federova N.B."/>
            <person name="Carty H.A."/>
            <person name="Umayam L.A."/>
            <person name="Haft D.H."/>
            <person name="Peterson J.D."/>
            <person name="Beanan M.J."/>
            <person name="White O."/>
            <person name="Salzberg S.L."/>
            <person name="Hsia R.-C."/>
            <person name="McClarty G."/>
            <person name="Rank R.G."/>
            <person name="Bavoil P.M."/>
            <person name="Fraser C.M."/>
        </authorList>
    </citation>
    <scope>NUCLEOTIDE SEQUENCE [LARGE SCALE GENOMIC DNA]</scope>
    <source>
        <strain evidence="2">ATCC VR-813 / DSM 19441 / 03DC25 / GPIC</strain>
    </source>
</reference>
<dbReference type="Proteomes" id="UP000002193">
    <property type="component" value="Chromosome"/>
</dbReference>
<dbReference type="OrthoDB" id="16987at2"/>
<organism evidence="1 2">
    <name type="scientific">Chlamydia caviae (strain ATCC VR-813 / DSM 19441 / 03DC25 / GPIC)</name>
    <name type="common">Chlamydophila caviae</name>
    <dbReference type="NCBI Taxonomy" id="227941"/>
    <lineage>
        <taxon>Bacteria</taxon>
        <taxon>Pseudomonadati</taxon>
        <taxon>Chlamydiota</taxon>
        <taxon>Chlamydiia</taxon>
        <taxon>Chlamydiales</taxon>
        <taxon>Chlamydiaceae</taxon>
        <taxon>Chlamydia/Chlamydophila group</taxon>
        <taxon>Chlamydia</taxon>
    </lineage>
</organism>
<gene>
    <name evidence="1" type="ordered locus">CCA_00556</name>
</gene>
<dbReference type="EMBL" id="AE015925">
    <property type="protein sequence ID" value="AAP05299.1"/>
    <property type="molecule type" value="Genomic_DNA"/>
</dbReference>
<keyword evidence="2" id="KW-1185">Reference proteome</keyword>
<sequence length="548" mass="62364">MLNSVTFSPIYTPNRIEKVSAFLDSYFYLGGKRTKVIDKSTELGLRFAIQDQGREVSTAEKVLKILSWIFIPIVIVAWLLRQALHLYLHLTYPCVYLDAPLSEALQKDIITTCQKIAYATKFRTILTTEEEACQELIAEGITLIKPEEEFANVLPERFYLDSRTSQTFYILGSQQQLSALYLNLYDLILSGRNLISESELTGKKDKKSIEKNLKDNFGITAKISRLPNQKQGIHHGLKAEFSFEYYPEYTCTLNDDSISIHKAAPSPQIDLEEATVARFVRNVLEARHKESSTFISWPKYVGCDMSSGIVVLDDEEEYKQLVVSSPQGETAANLSLFSVQSFIDCYRSMKNRHVVPYILGQQAAFKHRQNKYQLIMNESGSRLPMDSYESRKNVMSAFLRQVPSTFLKEVLEEATFEEVAAALDSLDHQKIARALNLDEVRIPKAFILQRRPDLRGCSDKQIKLKLAIQLIGGILSDLTAPEIFIHYKEKDDSPQRFKTTFWGHLADPSGPGLPDSILAQLERMHVIDGYSEVNRGMYVRLNLVNTDL</sequence>
<accession>Q822X2</accession>
<proteinExistence type="predicted"/>
<dbReference type="HOGENOM" id="CLU_568261_0_0_0"/>
<dbReference type="KEGG" id="cca:CCA_00556"/>
<dbReference type="Pfam" id="PF04890">
    <property type="entry name" value="DUF648"/>
    <property type="match status" value="1"/>
</dbReference>
<dbReference type="AlphaFoldDB" id="Q822X2"/>
<evidence type="ECO:0000313" key="2">
    <source>
        <dbReference type="Proteomes" id="UP000002193"/>
    </source>
</evidence>
<protein>
    <submittedName>
        <fullName evidence="1">Uncharacterized protein</fullName>
    </submittedName>
</protein>
<name>Q822X2_CHLCV</name>
<dbReference type="InterPro" id="IPR006974">
    <property type="entry name" value="DUF648"/>
</dbReference>